<comment type="caution">
    <text evidence="2">The sequence shown here is derived from an EMBL/GenBank/DDBJ whole genome shotgun (WGS) entry which is preliminary data.</text>
</comment>
<evidence type="ECO:0000313" key="3">
    <source>
        <dbReference type="Proteomes" id="UP000178109"/>
    </source>
</evidence>
<gene>
    <name evidence="2" type="ORF">A3H70_02265</name>
</gene>
<dbReference type="STRING" id="1798553.A3H70_02265"/>
<name>A0A1G2BSH7_9BACT</name>
<protein>
    <submittedName>
        <fullName evidence="2">Uncharacterized protein</fullName>
    </submittedName>
</protein>
<accession>A0A1G2BSH7</accession>
<sequence>MKSFSQYLKVKMRDPEYKKHYDALEPEFAKTMPILKNNPTPELKPAPPPSGQKIFNRFNF</sequence>
<dbReference type="EMBL" id="MHKO01000028">
    <property type="protein sequence ID" value="OGY92114.1"/>
    <property type="molecule type" value="Genomic_DNA"/>
</dbReference>
<reference evidence="2 3" key="1">
    <citation type="journal article" date="2016" name="Nat. Commun.">
        <title>Thousands of microbial genomes shed light on interconnected biogeochemical processes in an aquifer system.</title>
        <authorList>
            <person name="Anantharaman K."/>
            <person name="Brown C.T."/>
            <person name="Hug L.A."/>
            <person name="Sharon I."/>
            <person name="Castelle C.J."/>
            <person name="Probst A.J."/>
            <person name="Thomas B.C."/>
            <person name="Singh A."/>
            <person name="Wilkins M.J."/>
            <person name="Karaoz U."/>
            <person name="Brodie E.L."/>
            <person name="Williams K.H."/>
            <person name="Hubbard S.S."/>
            <person name="Banfield J.F."/>
        </authorList>
    </citation>
    <scope>NUCLEOTIDE SEQUENCE [LARGE SCALE GENOMIC DNA]</scope>
</reference>
<feature type="region of interest" description="Disordered" evidence="1">
    <location>
        <begin position="34"/>
        <end position="60"/>
    </location>
</feature>
<proteinExistence type="predicted"/>
<dbReference type="Proteomes" id="UP000178109">
    <property type="component" value="Unassembled WGS sequence"/>
</dbReference>
<dbReference type="AlphaFoldDB" id="A0A1G2BSH7"/>
<evidence type="ECO:0000313" key="2">
    <source>
        <dbReference type="EMBL" id="OGY92114.1"/>
    </source>
</evidence>
<organism evidence="2 3">
    <name type="scientific">Candidatus Komeilibacteria bacterium RIFCSPLOWO2_02_FULL_48_11</name>
    <dbReference type="NCBI Taxonomy" id="1798553"/>
    <lineage>
        <taxon>Bacteria</taxon>
        <taxon>Candidatus Komeiliibacteriota</taxon>
    </lineage>
</organism>
<evidence type="ECO:0000256" key="1">
    <source>
        <dbReference type="SAM" id="MobiDB-lite"/>
    </source>
</evidence>